<accession>G7Y3Y2</accession>
<protein>
    <submittedName>
        <fullName evidence="4">Bloc1s2-like protein</fullName>
    </submittedName>
</protein>
<reference evidence="4" key="1">
    <citation type="journal article" date="2011" name="Genome Biol.">
        <title>The draft genome of the carcinogenic human liver fluke Clonorchis sinensis.</title>
        <authorList>
            <person name="Wang X."/>
            <person name="Chen W."/>
            <person name="Huang Y."/>
            <person name="Sun J."/>
            <person name="Men J."/>
            <person name="Liu H."/>
            <person name="Luo F."/>
            <person name="Guo L."/>
            <person name="Lv X."/>
            <person name="Deng C."/>
            <person name="Zhou C."/>
            <person name="Fan Y."/>
            <person name="Li X."/>
            <person name="Huang L."/>
            <person name="Hu Y."/>
            <person name="Liang C."/>
            <person name="Hu X."/>
            <person name="Xu J."/>
            <person name="Yu X."/>
        </authorList>
    </citation>
    <scope>NUCLEOTIDE SEQUENCE [LARGE SCALE GENOMIC DNA]</scope>
    <source>
        <strain evidence="4">Henan</strain>
    </source>
</reference>
<dbReference type="EMBL" id="DF142848">
    <property type="protein sequence ID" value="GAA47668.1"/>
    <property type="molecule type" value="Genomic_DNA"/>
</dbReference>
<evidence type="ECO:0000313" key="5">
    <source>
        <dbReference type="Proteomes" id="UP000008909"/>
    </source>
</evidence>
<feature type="coiled-coil region" evidence="2">
    <location>
        <begin position="92"/>
        <end position="119"/>
    </location>
</feature>
<sequence length="170" mass="18618">MSDTPGSLESSASTGATPMSPVSPISKEQHVMQRTLSAITSYLDCNVEGALLEFSLLRRLNEASTNHFAELNGSANEIARKLTDVNERYLALESSLRKLDEFDTKIRQLEDAAAAVEQYTKQLEFTAGSYAYLHLMSDNSSGQVMFGTGGDVSPRFKRCYRSVPPPLSSV</sequence>
<dbReference type="Pfam" id="PF10046">
    <property type="entry name" value="BLOC1_2"/>
    <property type="match status" value="1"/>
</dbReference>
<dbReference type="GO" id="GO:0000930">
    <property type="term" value="C:gamma-tubulin complex"/>
    <property type="evidence" value="ECO:0007669"/>
    <property type="project" value="TreeGrafter"/>
</dbReference>
<evidence type="ECO:0000313" key="4">
    <source>
        <dbReference type="EMBL" id="GAA47668.1"/>
    </source>
</evidence>
<keyword evidence="5" id="KW-1185">Reference proteome</keyword>
<dbReference type="Proteomes" id="UP000008909">
    <property type="component" value="Unassembled WGS sequence"/>
</dbReference>
<dbReference type="GO" id="GO:0099078">
    <property type="term" value="C:BORC complex"/>
    <property type="evidence" value="ECO:0007669"/>
    <property type="project" value="TreeGrafter"/>
</dbReference>
<dbReference type="GO" id="GO:0016197">
    <property type="term" value="P:endosomal transport"/>
    <property type="evidence" value="ECO:0007669"/>
    <property type="project" value="TreeGrafter"/>
</dbReference>
<gene>
    <name evidence="4" type="ORF">CLF_100655</name>
</gene>
<evidence type="ECO:0000256" key="1">
    <source>
        <dbReference type="ARBA" id="ARBA00008468"/>
    </source>
</evidence>
<feature type="region of interest" description="Disordered" evidence="3">
    <location>
        <begin position="1"/>
        <end position="25"/>
    </location>
</feature>
<dbReference type="GO" id="GO:0031083">
    <property type="term" value="C:BLOC-1 complex"/>
    <property type="evidence" value="ECO:0007669"/>
    <property type="project" value="TreeGrafter"/>
</dbReference>
<dbReference type="GO" id="GO:0043015">
    <property type="term" value="F:gamma-tubulin binding"/>
    <property type="evidence" value="ECO:0007669"/>
    <property type="project" value="TreeGrafter"/>
</dbReference>
<dbReference type="PANTHER" id="PTHR46479">
    <property type="entry name" value="BIOGENESIS OF LYSOSOME-RELATED ORGANELLES COMPLEX 1 SUBUNIT 2"/>
    <property type="match status" value="1"/>
</dbReference>
<feature type="compositionally biased region" description="Polar residues" evidence="3">
    <location>
        <begin position="1"/>
        <end position="17"/>
    </location>
</feature>
<comment type="similarity">
    <text evidence="1">Belongs to the BLOC1S2 family.</text>
</comment>
<dbReference type="InterPro" id="IPR019269">
    <property type="entry name" value="BLOC1_su2"/>
</dbReference>
<dbReference type="PANTHER" id="PTHR46479:SF1">
    <property type="entry name" value="BIOGENESIS OF LYSOSOME-RELATED ORGANELLES COMPLEX 1 SUBUNIT 2"/>
    <property type="match status" value="1"/>
</dbReference>
<reference key="2">
    <citation type="submission" date="2011-10" db="EMBL/GenBank/DDBJ databases">
        <title>The genome and transcriptome sequence of Clonorchis sinensis provide insights into the carcinogenic liver fluke.</title>
        <authorList>
            <person name="Wang X."/>
            <person name="Huang Y."/>
            <person name="Chen W."/>
            <person name="Liu H."/>
            <person name="Guo L."/>
            <person name="Chen Y."/>
            <person name="Luo F."/>
            <person name="Zhou W."/>
            <person name="Sun J."/>
            <person name="Mao Q."/>
            <person name="Liang P."/>
            <person name="Zhou C."/>
            <person name="Tian Y."/>
            <person name="Men J."/>
            <person name="Lv X."/>
            <person name="Huang L."/>
            <person name="Zhou J."/>
            <person name="Hu Y."/>
            <person name="Li R."/>
            <person name="Zhang F."/>
            <person name="Lei H."/>
            <person name="Li X."/>
            <person name="Hu X."/>
            <person name="Liang C."/>
            <person name="Xu J."/>
            <person name="Wu Z."/>
            <person name="Yu X."/>
        </authorList>
    </citation>
    <scope>NUCLEOTIDE SEQUENCE</scope>
    <source>
        <strain>Henan</strain>
    </source>
</reference>
<dbReference type="GO" id="GO:0032418">
    <property type="term" value="P:lysosome localization"/>
    <property type="evidence" value="ECO:0007669"/>
    <property type="project" value="TreeGrafter"/>
</dbReference>
<proteinExistence type="inferred from homology"/>
<name>G7Y3Y2_CLOSI</name>
<evidence type="ECO:0000256" key="2">
    <source>
        <dbReference type="SAM" id="Coils"/>
    </source>
</evidence>
<evidence type="ECO:0000256" key="3">
    <source>
        <dbReference type="SAM" id="MobiDB-lite"/>
    </source>
</evidence>
<keyword evidence="2" id="KW-0175">Coiled coil</keyword>
<dbReference type="AlphaFoldDB" id="G7Y3Y2"/>
<organism evidence="4 5">
    <name type="scientific">Clonorchis sinensis</name>
    <name type="common">Chinese liver fluke</name>
    <dbReference type="NCBI Taxonomy" id="79923"/>
    <lineage>
        <taxon>Eukaryota</taxon>
        <taxon>Metazoa</taxon>
        <taxon>Spiralia</taxon>
        <taxon>Lophotrochozoa</taxon>
        <taxon>Platyhelminthes</taxon>
        <taxon>Trematoda</taxon>
        <taxon>Digenea</taxon>
        <taxon>Opisthorchiida</taxon>
        <taxon>Opisthorchiata</taxon>
        <taxon>Opisthorchiidae</taxon>
        <taxon>Clonorchis</taxon>
    </lineage>
</organism>